<keyword evidence="2" id="KW-1185">Reference proteome</keyword>
<proteinExistence type="predicted"/>
<dbReference type="EMBL" id="SMZO01000003">
    <property type="protein sequence ID" value="TDL91029.1"/>
    <property type="molecule type" value="Genomic_DNA"/>
</dbReference>
<evidence type="ECO:0000313" key="1">
    <source>
        <dbReference type="EMBL" id="TDL91029.1"/>
    </source>
</evidence>
<dbReference type="SUPFAM" id="SSF160519">
    <property type="entry name" value="BB2672-like"/>
    <property type="match status" value="1"/>
</dbReference>
<organism evidence="1 2">
    <name type="scientific">Meridianimarinicoccus aquatilis</name>
    <dbReference type="NCBI Taxonomy" id="2552766"/>
    <lineage>
        <taxon>Bacteria</taxon>
        <taxon>Pseudomonadati</taxon>
        <taxon>Pseudomonadota</taxon>
        <taxon>Alphaproteobacteria</taxon>
        <taxon>Rhodobacterales</taxon>
        <taxon>Paracoccaceae</taxon>
        <taxon>Meridianimarinicoccus</taxon>
    </lineage>
</organism>
<comment type="caution">
    <text evidence="1">The sequence shown here is derived from an EMBL/GenBank/DDBJ whole genome shotgun (WGS) entry which is preliminary data.</text>
</comment>
<dbReference type="OrthoDB" id="9803312at2"/>
<evidence type="ECO:0000313" key="2">
    <source>
        <dbReference type="Proteomes" id="UP000294562"/>
    </source>
</evidence>
<sequence>MQSLFMPRAKTWTGAFTQGLSPLFEICEEPDLRRGGVLAGQWGARAASYGKAALVGFDGDLDHWGRWSMRPCRAGKLRFSRLSESARRAVR</sequence>
<dbReference type="AlphaFoldDB" id="A0A4V3BCI8"/>
<dbReference type="Proteomes" id="UP000294562">
    <property type="component" value="Unassembled WGS sequence"/>
</dbReference>
<reference evidence="1 2" key="1">
    <citation type="submission" date="2019-03" db="EMBL/GenBank/DDBJ databases">
        <title>Rhodobacteraceae bacterium SM1902, a new member of the family Rhodobacteraceae isolated from Yantai.</title>
        <authorList>
            <person name="Sun Y."/>
        </authorList>
    </citation>
    <scope>NUCLEOTIDE SEQUENCE [LARGE SCALE GENOMIC DNA]</scope>
    <source>
        <strain evidence="1 2">SM1902</strain>
    </source>
</reference>
<name>A0A4V3BCI8_9RHOB</name>
<protein>
    <submittedName>
        <fullName evidence="1">Uncharacterized protein</fullName>
    </submittedName>
</protein>
<accession>A0A4V3BCI8</accession>
<dbReference type="InterPro" id="IPR035936">
    <property type="entry name" value="BB2672"/>
</dbReference>
<gene>
    <name evidence="1" type="ORF">E2L05_01785</name>
</gene>